<name>A0A6J4IYW9_9SPHI</name>
<gene>
    <name evidence="2" type="ORF">AVDCRST_MAG56-2751</name>
</gene>
<keyword evidence="1" id="KW-1133">Transmembrane helix</keyword>
<evidence type="ECO:0000256" key="1">
    <source>
        <dbReference type="SAM" id="Phobius"/>
    </source>
</evidence>
<proteinExistence type="predicted"/>
<keyword evidence="1" id="KW-0812">Transmembrane</keyword>
<organism evidence="2">
    <name type="scientific">uncultured Cytophagales bacterium</name>
    <dbReference type="NCBI Taxonomy" id="158755"/>
    <lineage>
        <taxon>Bacteria</taxon>
        <taxon>Pseudomonadati</taxon>
        <taxon>Bacteroidota</taxon>
        <taxon>Sphingobacteriia</taxon>
        <taxon>Sphingobacteriales</taxon>
        <taxon>environmental samples</taxon>
    </lineage>
</organism>
<reference evidence="2" key="1">
    <citation type="submission" date="2020-02" db="EMBL/GenBank/DDBJ databases">
        <authorList>
            <person name="Meier V. D."/>
        </authorList>
    </citation>
    <scope>NUCLEOTIDE SEQUENCE</scope>
    <source>
        <strain evidence="2">AVDCRST_MAG56</strain>
    </source>
</reference>
<protein>
    <submittedName>
        <fullName evidence="2">Uncharacterized protein</fullName>
    </submittedName>
</protein>
<dbReference type="EMBL" id="CADCTQ010000238">
    <property type="protein sequence ID" value="CAA9265596.1"/>
    <property type="molecule type" value="Genomic_DNA"/>
</dbReference>
<sequence>MPYPPERKTFAAAPVHRALCLLLALGGTLSALPARACTTCNRPLQAALFGPDFLSTLLKMLLPLLLVLLLVRLLYRLK</sequence>
<accession>A0A6J4IYW9</accession>
<feature type="transmembrane region" description="Helical" evidence="1">
    <location>
        <begin position="60"/>
        <end position="77"/>
    </location>
</feature>
<dbReference type="AlphaFoldDB" id="A0A6J4IYW9"/>
<evidence type="ECO:0000313" key="2">
    <source>
        <dbReference type="EMBL" id="CAA9265596.1"/>
    </source>
</evidence>
<keyword evidence="1" id="KW-0472">Membrane</keyword>